<reference evidence="5 6" key="1">
    <citation type="journal article" date="2013" name="Genome Announc.">
        <title>Complete Genome Sequence of Mycobacterium massiliense Clinical Strain Asan 50594, Belonging to the Type II Genotype.</title>
        <authorList>
            <person name="Kim B.J."/>
            <person name="Kim B.R."/>
            <person name="Hong S.H."/>
            <person name="Seok S.H."/>
            <person name="Kook Y.H."/>
            <person name="Kim B.J."/>
        </authorList>
    </citation>
    <scope>NUCLEOTIDE SEQUENCE [LARGE SCALE GENOMIC DNA]</scope>
    <source>
        <strain evidence="5 6">50594</strain>
    </source>
</reference>
<evidence type="ECO:0000313" key="5">
    <source>
        <dbReference type="EMBL" id="AGM26870.1"/>
    </source>
</evidence>
<keyword evidence="3" id="KW-0949">S-adenosyl-L-methionine</keyword>
<evidence type="ECO:0000313" key="6">
    <source>
        <dbReference type="Proteomes" id="UP000013961"/>
    </source>
</evidence>
<protein>
    <submittedName>
        <fullName evidence="5">SAM-binding domain protein</fullName>
    </submittedName>
</protein>
<organism evidence="5 6">
    <name type="scientific">Mycobacteroides abscessus subsp. bolletii 50594</name>
    <dbReference type="NCBI Taxonomy" id="1303024"/>
    <lineage>
        <taxon>Bacteria</taxon>
        <taxon>Bacillati</taxon>
        <taxon>Actinomycetota</taxon>
        <taxon>Actinomycetes</taxon>
        <taxon>Mycobacteriales</taxon>
        <taxon>Mycobacteriaceae</taxon>
        <taxon>Mycobacteroides</taxon>
        <taxon>Mycobacteroides abscessus</taxon>
    </lineage>
</organism>
<dbReference type="KEGG" id="mabb:MASS_0268"/>
<name>A0AB33A4Y4_9MYCO</name>
<evidence type="ECO:0000256" key="1">
    <source>
        <dbReference type="ARBA" id="ARBA00022603"/>
    </source>
</evidence>
<keyword evidence="2" id="KW-0808">Transferase</keyword>
<evidence type="ECO:0000256" key="2">
    <source>
        <dbReference type="ARBA" id="ARBA00022679"/>
    </source>
</evidence>
<comment type="similarity">
    <text evidence="4">Belongs to the MT-A70-like family.</text>
</comment>
<accession>A0AB33A4Y4</accession>
<dbReference type="EMBL" id="CP004374">
    <property type="protein sequence ID" value="AGM26870.1"/>
    <property type="molecule type" value="Genomic_DNA"/>
</dbReference>
<dbReference type="AlphaFoldDB" id="A0AB33A4Y4"/>
<dbReference type="Pfam" id="PF05063">
    <property type="entry name" value="MT-A70"/>
    <property type="match status" value="1"/>
</dbReference>
<dbReference type="REBASE" id="64953">
    <property type="entry name" value="M.Mab50594ORF268P"/>
</dbReference>
<keyword evidence="1" id="KW-0489">Methyltransferase</keyword>
<dbReference type="GO" id="GO:0032259">
    <property type="term" value="P:methylation"/>
    <property type="evidence" value="ECO:0007669"/>
    <property type="project" value="UniProtKB-KW"/>
</dbReference>
<dbReference type="PANTHER" id="PTHR12829">
    <property type="entry name" value="N6-ADENOSINE-METHYLTRANSFERASE"/>
    <property type="match status" value="1"/>
</dbReference>
<dbReference type="Gene3D" id="3.40.50.150">
    <property type="entry name" value="Vaccinia Virus protein VP39"/>
    <property type="match status" value="1"/>
</dbReference>
<dbReference type="InterPro" id="IPR007757">
    <property type="entry name" value="MT-A70-like"/>
</dbReference>
<dbReference type="PROSITE" id="PS51143">
    <property type="entry name" value="MT_A70"/>
    <property type="match status" value="1"/>
</dbReference>
<evidence type="ECO:0000256" key="4">
    <source>
        <dbReference type="PROSITE-ProRule" id="PRU00489"/>
    </source>
</evidence>
<evidence type="ECO:0000256" key="3">
    <source>
        <dbReference type="ARBA" id="ARBA00022691"/>
    </source>
</evidence>
<dbReference type="GO" id="GO:0008168">
    <property type="term" value="F:methyltransferase activity"/>
    <property type="evidence" value="ECO:0007669"/>
    <property type="project" value="UniProtKB-KW"/>
</dbReference>
<proteinExistence type="inferred from homology"/>
<dbReference type="PANTHER" id="PTHR12829:SF7">
    <property type="entry name" value="N6-ADENOSINE-METHYLTRANSFERASE CATALYTIC SUBUNIT"/>
    <property type="match status" value="1"/>
</dbReference>
<dbReference type="Proteomes" id="UP000013961">
    <property type="component" value="Chromosome"/>
</dbReference>
<dbReference type="InterPro" id="IPR029063">
    <property type="entry name" value="SAM-dependent_MTases_sf"/>
</dbReference>
<sequence>MKTSPMHLPETPDGFRCVVADPPWQFDYTKSRGAAENHYGTMTVEQLCELSVVRDNAARDAHLYLWSTNAHLREAFDVMEAWGFEYKTLITWVKPQMGMGHYVRNATEVVLFGVRGSLPTLSRSVRGHFTAPRRAHSQKPPEFLDLVQRLSPGPYLEVFSRCLKTMGMQDCTCSQCRLGWEVWGDQSGVFCDGFSDGFVTGFGVLCGRCGKSVPKPRRGPVGTWCSPACRTAAWRERQMAEGH</sequence>
<gene>
    <name evidence="5" type="ORF">MASS_0268</name>
</gene>
<dbReference type="SUPFAM" id="SSF53335">
    <property type="entry name" value="S-adenosyl-L-methionine-dependent methyltransferases"/>
    <property type="match status" value="1"/>
</dbReference>